<protein>
    <submittedName>
        <fullName evidence="2">Uncharacterized protein</fullName>
    </submittedName>
</protein>
<dbReference type="EMBL" id="LCHU01000010">
    <property type="protein sequence ID" value="KKT41253.1"/>
    <property type="molecule type" value="Genomic_DNA"/>
</dbReference>
<sequence length="68" mass="7501">MFQLSVKLDIRAKDFESKVYFIVFGLVAALLALQIYNLAYGAFVSDPIAAQESLGVLRPHIESADLGR</sequence>
<dbReference type="STRING" id="1618647.UW30_C0010G0009"/>
<gene>
    <name evidence="2" type="ORF">UW30_C0010G0009</name>
</gene>
<feature type="transmembrane region" description="Helical" evidence="1">
    <location>
        <begin position="20"/>
        <end position="39"/>
    </location>
</feature>
<keyword evidence="1" id="KW-0812">Transmembrane</keyword>
<dbReference type="AlphaFoldDB" id="A0A0G1H438"/>
<evidence type="ECO:0000313" key="3">
    <source>
        <dbReference type="Proteomes" id="UP000034736"/>
    </source>
</evidence>
<accession>A0A0G1H438</accession>
<organism evidence="2 3">
    <name type="scientific">Candidatus Giovannonibacteria bacterium GW2011_GWA2_44_13b</name>
    <dbReference type="NCBI Taxonomy" id="1618647"/>
    <lineage>
        <taxon>Bacteria</taxon>
        <taxon>Candidatus Giovannoniibacteriota</taxon>
    </lineage>
</organism>
<evidence type="ECO:0000313" key="2">
    <source>
        <dbReference type="EMBL" id="KKT41253.1"/>
    </source>
</evidence>
<reference evidence="2 3" key="1">
    <citation type="journal article" date="2015" name="Nature">
        <title>rRNA introns, odd ribosomes, and small enigmatic genomes across a large radiation of phyla.</title>
        <authorList>
            <person name="Brown C.T."/>
            <person name="Hug L.A."/>
            <person name="Thomas B.C."/>
            <person name="Sharon I."/>
            <person name="Castelle C.J."/>
            <person name="Singh A."/>
            <person name="Wilkins M.J."/>
            <person name="Williams K.H."/>
            <person name="Banfield J.F."/>
        </authorList>
    </citation>
    <scope>NUCLEOTIDE SEQUENCE [LARGE SCALE GENOMIC DNA]</scope>
</reference>
<name>A0A0G1H438_9BACT</name>
<proteinExistence type="predicted"/>
<keyword evidence="1" id="KW-0472">Membrane</keyword>
<comment type="caution">
    <text evidence="2">The sequence shown here is derived from an EMBL/GenBank/DDBJ whole genome shotgun (WGS) entry which is preliminary data.</text>
</comment>
<dbReference type="Proteomes" id="UP000034736">
    <property type="component" value="Unassembled WGS sequence"/>
</dbReference>
<evidence type="ECO:0000256" key="1">
    <source>
        <dbReference type="SAM" id="Phobius"/>
    </source>
</evidence>
<keyword evidence="1" id="KW-1133">Transmembrane helix</keyword>